<keyword evidence="3" id="KW-1185">Reference proteome</keyword>
<dbReference type="PANTHER" id="PTHR34504">
    <property type="entry name" value="ANTITOXIN HICB"/>
    <property type="match status" value="1"/>
</dbReference>
<evidence type="ECO:0000259" key="1">
    <source>
        <dbReference type="Pfam" id="PF15919"/>
    </source>
</evidence>
<accession>A0A3G2R4H5</accession>
<dbReference type="EMBL" id="CP033169">
    <property type="protein sequence ID" value="AYO30245.1"/>
    <property type="molecule type" value="Genomic_DNA"/>
</dbReference>
<dbReference type="SUPFAM" id="SSF143100">
    <property type="entry name" value="TTHA1013/TTHA0281-like"/>
    <property type="match status" value="1"/>
</dbReference>
<dbReference type="InterPro" id="IPR031807">
    <property type="entry name" value="HicB-like"/>
</dbReference>
<gene>
    <name evidence="2" type="ORF">D2962_06090</name>
</gene>
<dbReference type="InterPro" id="IPR051404">
    <property type="entry name" value="TA_system_antitoxin"/>
</dbReference>
<proteinExistence type="predicted"/>
<dbReference type="AlphaFoldDB" id="A0A3G2R4H5"/>
<dbReference type="InterPro" id="IPR035069">
    <property type="entry name" value="TTHA1013/TTHA0281-like"/>
</dbReference>
<dbReference type="Gene3D" id="3.30.160.250">
    <property type="match status" value="1"/>
</dbReference>
<evidence type="ECO:0000313" key="3">
    <source>
        <dbReference type="Proteomes" id="UP000280960"/>
    </source>
</evidence>
<dbReference type="Pfam" id="PF15919">
    <property type="entry name" value="HicB_lk_antitox"/>
    <property type="match status" value="1"/>
</dbReference>
<dbReference type="PANTHER" id="PTHR34504:SF2">
    <property type="entry name" value="UPF0150 PROTEIN SSL0259"/>
    <property type="match status" value="1"/>
</dbReference>
<protein>
    <submittedName>
        <fullName evidence="2">Type II toxin-antitoxin system HicB family antitoxin</fullName>
    </submittedName>
</protein>
<evidence type="ECO:0000313" key="2">
    <source>
        <dbReference type="EMBL" id="AYO30245.1"/>
    </source>
</evidence>
<sequence length="136" mass="15200">MKKDIYVFPAILTQYEDNIGITFPDLPGCVSNAKNMDEAVKNAKEALALHLFGMEEDGIDIPSPSSINNLKLDSNEIPLLVEVYMPLYRNAIESSTVKTTVTMPQWLKALAEKKNVNFSQLLQSALKEHLGIHDRP</sequence>
<dbReference type="Proteomes" id="UP000280960">
    <property type="component" value="Chromosome"/>
</dbReference>
<organism evidence="2 3">
    <name type="scientific">Biomaibacter acetigenes</name>
    <dbReference type="NCBI Taxonomy" id="2316383"/>
    <lineage>
        <taxon>Bacteria</taxon>
        <taxon>Bacillati</taxon>
        <taxon>Bacillota</taxon>
        <taxon>Clostridia</taxon>
        <taxon>Thermosediminibacterales</taxon>
        <taxon>Tepidanaerobacteraceae</taxon>
        <taxon>Biomaibacter</taxon>
    </lineage>
</organism>
<feature type="domain" description="HicB-like antitoxin of toxin-antitoxin system" evidence="1">
    <location>
        <begin position="10"/>
        <end position="107"/>
    </location>
</feature>
<name>A0A3G2R4H5_9FIRM</name>
<dbReference type="RefSeq" id="WP_122014480.1">
    <property type="nucleotide sequence ID" value="NZ_CP033169.1"/>
</dbReference>
<reference evidence="2 3" key="1">
    <citation type="submission" date="2018-10" db="EMBL/GenBank/DDBJ databases">
        <authorList>
            <person name="Zhang X."/>
        </authorList>
    </citation>
    <scope>NUCLEOTIDE SEQUENCE [LARGE SCALE GENOMIC DNA]</scope>
    <source>
        <strain evidence="2 3">SK-G1</strain>
    </source>
</reference>
<dbReference type="KEGG" id="bacg:D2962_06090"/>